<dbReference type="SUPFAM" id="SSF55874">
    <property type="entry name" value="ATPase domain of HSP90 chaperone/DNA topoisomerase II/histidine kinase"/>
    <property type="match status" value="1"/>
</dbReference>
<gene>
    <name evidence="9" type="ORF">OQ273_02485</name>
</gene>
<dbReference type="InterPro" id="IPR004358">
    <property type="entry name" value="Sig_transdc_His_kin-like_C"/>
</dbReference>
<dbReference type="InterPro" id="IPR003661">
    <property type="entry name" value="HisK_dim/P_dom"/>
</dbReference>
<feature type="modified residue" description="4-aspartylphosphate" evidence="4">
    <location>
        <position position="848"/>
    </location>
</feature>
<dbReference type="Gene3D" id="3.30.450.20">
    <property type="entry name" value="PAS domain"/>
    <property type="match status" value="2"/>
</dbReference>
<keyword evidence="3 4" id="KW-0597">Phosphoprotein</keyword>
<evidence type="ECO:0000259" key="5">
    <source>
        <dbReference type="PROSITE" id="PS50109"/>
    </source>
</evidence>
<keyword evidence="10" id="KW-1185">Reference proteome</keyword>
<dbReference type="PRINTS" id="PR00344">
    <property type="entry name" value="BCTRLSENSOR"/>
</dbReference>
<evidence type="ECO:0000313" key="9">
    <source>
        <dbReference type="EMBL" id="MDA5397429.1"/>
    </source>
</evidence>
<evidence type="ECO:0000259" key="7">
    <source>
        <dbReference type="PROSITE" id="PS50112"/>
    </source>
</evidence>
<evidence type="ECO:0000259" key="8">
    <source>
        <dbReference type="PROSITE" id="PS50113"/>
    </source>
</evidence>
<sequence>MKQDERLREALLELQLLSDREARTLAETQTLLECLEAYSTAPSPAAALASIFVSLQQKIDASASMVVHAKADGKISVLASNIPELIDTELSAPIDLFARPRNVTNLSMIGVWKGRLNFYNFAGLLVVPARDETALLCLRDRPSAFGKDSLSLVTRLAGLAAQAVQNSKIAAENNLLAATIAGSSSGFAISDAAADDRPLIYVNAAFEKLSGYRAEEALGQNCRFLTAEPEDSPERTRLREAVKLRTSGKFLLRNRRKSGELFWNELTLFPVRDSAGKISNLVATQSDVTERVEAAQERDRARASMEGALAATGDAFLVLEANGRVSFTNTAVNDLFPAPKYKWAIGSDFEDNWADYLDEARNQPGRITRLFKDADFAVLAGMSGPQELDLPGGRSVLLRTARLDDGGLVVSATDVTAMKSAQQLLAERLASIEAATDGIAVTNDAGRLTYLNSAAAALLGFDSASNGLGRRWFRQYTDSVSVTAGQPFEATLTRDGGAQTLTHEITGSPLENGGAVIVVRDITDSLETEAREEELMQDLIRLQRQEAIAQLTAGVAHDFNNLLSAINGSAALIGTSENLPDDVRPHLERITAAGAQSAKLVNRLLDIGAGSEAGGVFDLSSVLADLTELVRPSLPHSITFDVVAARSGVALRGAPDALSQVLINLCMNGRDAIGAESGQIELNASQVKGSDVPPVTVGQIDENGRYACLAVRDTGAGMDAETADSIFKPYFTTKGRMGTGLGLAIVAMQVQSVGGAIDVASAPGRGTTVSVYWPLASLRRDAADTAHQELFDLSDMTVIVVDDDPDVAHVISRYLEANGAEVATCQDPRDALTAITEDPESWSALITDYDMPAMNGGELAARVRDVAPDLPIIVVTALARRLTDPRLVNGQVTGILSKPVELDQLCGTLAEAQAPAKEGA</sequence>
<evidence type="ECO:0000256" key="1">
    <source>
        <dbReference type="ARBA" id="ARBA00000085"/>
    </source>
</evidence>
<dbReference type="GO" id="GO:0000155">
    <property type="term" value="F:phosphorelay sensor kinase activity"/>
    <property type="evidence" value="ECO:0007669"/>
    <property type="project" value="InterPro"/>
</dbReference>
<dbReference type="SMART" id="SM00091">
    <property type="entry name" value="PAS"/>
    <property type="match status" value="3"/>
</dbReference>
<dbReference type="Pfam" id="PF13426">
    <property type="entry name" value="PAS_9"/>
    <property type="match status" value="1"/>
</dbReference>
<feature type="domain" description="Histidine kinase" evidence="5">
    <location>
        <begin position="554"/>
        <end position="777"/>
    </location>
</feature>
<dbReference type="AlphaFoldDB" id="A0A9X3UFF5"/>
<comment type="caution">
    <text evidence="9">The sequence shown here is derived from an EMBL/GenBank/DDBJ whole genome shotgun (WGS) entry which is preliminary data.</text>
</comment>
<dbReference type="Gene3D" id="3.30.565.10">
    <property type="entry name" value="Histidine kinase-like ATPase, C-terminal domain"/>
    <property type="match status" value="1"/>
</dbReference>
<dbReference type="Pfam" id="PF12860">
    <property type="entry name" value="PAS_7"/>
    <property type="match status" value="1"/>
</dbReference>
<dbReference type="RefSeq" id="WP_267988891.1">
    <property type="nucleotide sequence ID" value="NZ_JAPJZI010000001.1"/>
</dbReference>
<dbReference type="SMART" id="SM00448">
    <property type="entry name" value="REC"/>
    <property type="match status" value="1"/>
</dbReference>
<dbReference type="CDD" id="cd00130">
    <property type="entry name" value="PAS"/>
    <property type="match status" value="2"/>
</dbReference>
<dbReference type="SUPFAM" id="SSF52172">
    <property type="entry name" value="CheY-like"/>
    <property type="match status" value="1"/>
</dbReference>
<name>A0A9X3UFF5_9HYPH</name>
<dbReference type="InterPro" id="IPR005467">
    <property type="entry name" value="His_kinase_dom"/>
</dbReference>
<dbReference type="PROSITE" id="PS50112">
    <property type="entry name" value="PAS"/>
    <property type="match status" value="2"/>
</dbReference>
<dbReference type="Pfam" id="PF13188">
    <property type="entry name" value="PAS_8"/>
    <property type="match status" value="1"/>
</dbReference>
<dbReference type="NCBIfam" id="TIGR00229">
    <property type="entry name" value="sensory_box"/>
    <property type="match status" value="1"/>
</dbReference>
<feature type="domain" description="PAS" evidence="7">
    <location>
        <begin position="172"/>
        <end position="231"/>
    </location>
</feature>
<dbReference type="InterPro" id="IPR011006">
    <property type="entry name" value="CheY-like_superfamily"/>
</dbReference>
<dbReference type="Pfam" id="PF02518">
    <property type="entry name" value="HATPase_c"/>
    <property type="match status" value="1"/>
</dbReference>
<dbReference type="SUPFAM" id="SSF47384">
    <property type="entry name" value="Homodimeric domain of signal transducing histidine kinase"/>
    <property type="match status" value="1"/>
</dbReference>
<evidence type="ECO:0000256" key="3">
    <source>
        <dbReference type="ARBA" id="ARBA00022553"/>
    </source>
</evidence>
<organism evidence="9 10">
    <name type="scientific">Hoeflea prorocentri</name>
    <dbReference type="NCBI Taxonomy" id="1922333"/>
    <lineage>
        <taxon>Bacteria</taxon>
        <taxon>Pseudomonadati</taxon>
        <taxon>Pseudomonadota</taxon>
        <taxon>Alphaproteobacteria</taxon>
        <taxon>Hyphomicrobiales</taxon>
        <taxon>Rhizobiaceae</taxon>
        <taxon>Hoeflea</taxon>
    </lineage>
</organism>
<dbReference type="PROSITE" id="PS50110">
    <property type="entry name" value="RESPONSE_REGULATORY"/>
    <property type="match status" value="1"/>
</dbReference>
<dbReference type="CDD" id="cd00082">
    <property type="entry name" value="HisKA"/>
    <property type="match status" value="1"/>
</dbReference>
<dbReference type="InterPro" id="IPR001789">
    <property type="entry name" value="Sig_transdc_resp-reg_receiver"/>
</dbReference>
<dbReference type="Gene3D" id="1.10.287.130">
    <property type="match status" value="1"/>
</dbReference>
<dbReference type="EC" id="2.7.13.3" evidence="2"/>
<dbReference type="InterPro" id="IPR000014">
    <property type="entry name" value="PAS"/>
</dbReference>
<dbReference type="InterPro" id="IPR000700">
    <property type="entry name" value="PAS-assoc_C"/>
</dbReference>
<dbReference type="Gene3D" id="3.40.50.2300">
    <property type="match status" value="1"/>
</dbReference>
<dbReference type="InterPro" id="IPR036097">
    <property type="entry name" value="HisK_dim/P_sf"/>
</dbReference>
<evidence type="ECO:0000256" key="2">
    <source>
        <dbReference type="ARBA" id="ARBA00012438"/>
    </source>
</evidence>
<dbReference type="InterPro" id="IPR003594">
    <property type="entry name" value="HATPase_dom"/>
</dbReference>
<dbReference type="EMBL" id="JAPJZI010000001">
    <property type="protein sequence ID" value="MDA5397429.1"/>
    <property type="molecule type" value="Genomic_DNA"/>
</dbReference>
<reference evidence="9" key="1">
    <citation type="submission" date="2022-11" db="EMBL/GenBank/DDBJ databases">
        <title>Draft genome sequence of Hoeflea poritis E7-10 and Hoeflea prorocentri PM5-8, separated from scleractinian coral Porites lutea and marine dinoflagellate.</title>
        <authorList>
            <person name="Zhang G."/>
            <person name="Wei Q."/>
            <person name="Cai L."/>
        </authorList>
    </citation>
    <scope>NUCLEOTIDE SEQUENCE</scope>
    <source>
        <strain evidence="9">PM5-8</strain>
    </source>
</reference>
<dbReference type="PANTHER" id="PTHR43065">
    <property type="entry name" value="SENSOR HISTIDINE KINASE"/>
    <property type="match status" value="1"/>
</dbReference>
<comment type="catalytic activity">
    <reaction evidence="1">
        <text>ATP + protein L-histidine = ADP + protein N-phospho-L-histidine.</text>
        <dbReference type="EC" id="2.7.13.3"/>
    </reaction>
</comment>
<dbReference type="PANTHER" id="PTHR43065:SF42">
    <property type="entry name" value="TWO-COMPONENT SENSOR PPRA"/>
    <property type="match status" value="1"/>
</dbReference>
<feature type="domain" description="PAS" evidence="7">
    <location>
        <begin position="432"/>
        <end position="461"/>
    </location>
</feature>
<feature type="domain" description="PAC" evidence="8">
    <location>
        <begin position="246"/>
        <end position="300"/>
    </location>
</feature>
<dbReference type="Pfam" id="PF00072">
    <property type="entry name" value="Response_reg"/>
    <property type="match status" value="1"/>
</dbReference>
<dbReference type="SMART" id="SM00388">
    <property type="entry name" value="HisKA"/>
    <property type="match status" value="1"/>
</dbReference>
<dbReference type="InterPro" id="IPR036890">
    <property type="entry name" value="HATPase_C_sf"/>
</dbReference>
<dbReference type="SUPFAM" id="SSF55785">
    <property type="entry name" value="PYP-like sensor domain (PAS domain)"/>
    <property type="match status" value="3"/>
</dbReference>
<dbReference type="InterPro" id="IPR001610">
    <property type="entry name" value="PAC"/>
</dbReference>
<protein>
    <recommendedName>
        <fullName evidence="2">histidine kinase</fullName>
        <ecNumber evidence="2">2.7.13.3</ecNumber>
    </recommendedName>
</protein>
<proteinExistence type="predicted"/>
<dbReference type="Proteomes" id="UP001151234">
    <property type="component" value="Unassembled WGS sequence"/>
</dbReference>
<dbReference type="PROSITE" id="PS50109">
    <property type="entry name" value="HIS_KIN"/>
    <property type="match status" value="1"/>
</dbReference>
<dbReference type="SMART" id="SM00086">
    <property type="entry name" value="PAC"/>
    <property type="match status" value="2"/>
</dbReference>
<dbReference type="Pfam" id="PF00512">
    <property type="entry name" value="HisKA"/>
    <property type="match status" value="1"/>
</dbReference>
<dbReference type="CDD" id="cd00156">
    <property type="entry name" value="REC"/>
    <property type="match status" value="1"/>
</dbReference>
<dbReference type="InterPro" id="IPR035965">
    <property type="entry name" value="PAS-like_dom_sf"/>
</dbReference>
<accession>A0A9X3UFF5</accession>
<evidence type="ECO:0000256" key="4">
    <source>
        <dbReference type="PROSITE-ProRule" id="PRU00169"/>
    </source>
</evidence>
<evidence type="ECO:0000313" key="10">
    <source>
        <dbReference type="Proteomes" id="UP001151234"/>
    </source>
</evidence>
<dbReference type="SMART" id="SM00387">
    <property type="entry name" value="HATPase_c"/>
    <property type="match status" value="1"/>
</dbReference>
<feature type="domain" description="Response regulatory" evidence="6">
    <location>
        <begin position="797"/>
        <end position="913"/>
    </location>
</feature>
<dbReference type="PROSITE" id="PS50113">
    <property type="entry name" value="PAC"/>
    <property type="match status" value="1"/>
</dbReference>
<evidence type="ECO:0000259" key="6">
    <source>
        <dbReference type="PROSITE" id="PS50110"/>
    </source>
</evidence>